<keyword evidence="1" id="KW-0880">Kelch repeat</keyword>
<feature type="domain" description="BTB" evidence="4">
    <location>
        <begin position="811"/>
        <end position="908"/>
    </location>
</feature>
<dbReference type="SUPFAM" id="SSF50965">
    <property type="entry name" value="Galactose oxidase, central domain"/>
    <property type="match status" value="1"/>
</dbReference>
<accession>A0A1G4I0K3</accession>
<name>A0A1G4I0K3_TRYEQ</name>
<dbReference type="FunFam" id="3.30.710.10:FF:000331">
    <property type="entry name" value="Uncharacterized protein"/>
    <property type="match status" value="1"/>
</dbReference>
<evidence type="ECO:0000313" key="6">
    <source>
        <dbReference type="Proteomes" id="UP000195570"/>
    </source>
</evidence>
<proteinExistence type="predicted"/>
<evidence type="ECO:0000259" key="4">
    <source>
        <dbReference type="PROSITE" id="PS50097"/>
    </source>
</evidence>
<dbReference type="AlphaFoldDB" id="A0A1G4I0K3"/>
<dbReference type="VEuPathDB" id="TriTrypDB:TEOVI_000521900"/>
<dbReference type="PANTHER" id="PTHR46093:SF18">
    <property type="entry name" value="FIBRONECTIN TYPE-III DOMAIN-CONTAINING PROTEIN"/>
    <property type="match status" value="1"/>
</dbReference>
<dbReference type="InterPro" id="IPR015915">
    <property type="entry name" value="Kelch-typ_b-propeller"/>
</dbReference>
<dbReference type="InterPro" id="IPR000210">
    <property type="entry name" value="BTB/POZ_dom"/>
</dbReference>
<dbReference type="InterPro" id="IPR011043">
    <property type="entry name" value="Gal_Oxase/kelch_b-propeller"/>
</dbReference>
<feature type="region of interest" description="Disordered" evidence="3">
    <location>
        <begin position="137"/>
        <end position="157"/>
    </location>
</feature>
<dbReference type="RefSeq" id="XP_067076807.1">
    <property type="nucleotide sequence ID" value="XM_067220706.1"/>
</dbReference>
<evidence type="ECO:0000256" key="2">
    <source>
        <dbReference type="ARBA" id="ARBA00022737"/>
    </source>
</evidence>
<dbReference type="Gene3D" id="2.120.10.80">
    <property type="entry name" value="Kelch-type beta propeller"/>
    <property type="match status" value="2"/>
</dbReference>
<sequence length="1028" mass="111892">MWNEVSASEVEALLGELRDIVSDPVVMSVTKSGEDKQLISEEKTKPKAVGRVGFSTYASVTESRRTVVPLYERLPPITPPVVCSIRDELTMSGADTLRKGFLLLPNLTGDGEGMPQRPMSPNEVRRLLCCAESSARGGAANNSATSPTAGEGGDVKDSYREPNFLPIMCARHICPGGIVPRARWGHTLTAVQGHKLVLFGGMDLKEGDTSDLFEYDAHHVVWDPVFVADGVGPAPRTNHAACAAEDRWLYVSGGTTARGTIILGDIYRFDTWTHEWKCLWEYGGIGTSASNSTSKNEPTPRFGHSMLHRDGRLYIFGGRALKRNQSGSRGDAVTCMASTDVYVFSLTSGKWKKRIQAGKENTVSDEAKAPGSAGPCASERQESENAVELPPTRPTVRFHHAACIMDSTMFINGGVDGDSVTLADTWALNLKEGRWIRLHDGSTADAHPREKHHLFACGGCLLAVGGCSASDRRSLVSRRCRNFVAVLALESENKLGSVSWFPLTMGNAAAVVPNRKSFGAAFSGGFVHVFGGICGCEPPSNTMVRFLAADGYFATDSTMVPSSSAGNKEGAISMMRSVRESGDFVTYDAYILPRSWDGDVEVDTVANKPFGVHRALVQQRAPKFWEDVLRCRTSVAKSIISPIADASSQLVNFACNPGLAESGNADNPTVGSCNRAGCDEEPNQAHVTAYYTEGNSRVQGLSVSLTANQLQCLLDYIYWGDMHLSMLAELDDDNVSNRGREDLQKTAAQEEVRTVQSLMRAAEVYELPLLHALCNALSSGNIKELREARERCGEQLQEDLLHLLETSRGATATVLFVDPHTKQQVSCSLHPFILTASNSFFKDLLRPLLTGEKMAFQMGSVSAKLCAAGRYAASKSRRGIVVGPVPMPYLAVQPVLCFLYTRQLQIPRESVFATMLGSRLLDVAPLQAYCETILAREEVNYDTALHFFSLAGRYQAPLLQEIALLTAVMGYGVIRPTMRTVDLSEEEVKEIAAVAEELGTDTWVPPPQTSTVAKTREEYQARWDASLP</sequence>
<dbReference type="Proteomes" id="UP000195570">
    <property type="component" value="Unassembled WGS sequence"/>
</dbReference>
<dbReference type="GeneID" id="92379159"/>
<gene>
    <name evidence="5" type="ORF">TEOVI_000521900</name>
</gene>
<feature type="compositionally biased region" description="Low complexity" evidence="3">
    <location>
        <begin position="137"/>
        <end position="146"/>
    </location>
</feature>
<dbReference type="EMBL" id="CZPT02000227">
    <property type="protein sequence ID" value="SCU65161.1"/>
    <property type="molecule type" value="Genomic_DNA"/>
</dbReference>
<evidence type="ECO:0000313" key="5">
    <source>
        <dbReference type="EMBL" id="SCU65161.1"/>
    </source>
</evidence>
<dbReference type="Pfam" id="PF24681">
    <property type="entry name" value="Kelch_KLHDC2_KLHL20_DRC7"/>
    <property type="match status" value="1"/>
</dbReference>
<keyword evidence="6" id="KW-1185">Reference proteome</keyword>
<evidence type="ECO:0000256" key="3">
    <source>
        <dbReference type="SAM" id="MobiDB-lite"/>
    </source>
</evidence>
<protein>
    <submittedName>
        <fullName evidence="5">Galactose oxidase, central domain containing protein, putative</fullName>
    </submittedName>
</protein>
<feature type="region of interest" description="Disordered" evidence="3">
    <location>
        <begin position="357"/>
        <end position="391"/>
    </location>
</feature>
<dbReference type="PROSITE" id="PS50097">
    <property type="entry name" value="BTB"/>
    <property type="match status" value="1"/>
</dbReference>
<reference evidence="5" key="1">
    <citation type="submission" date="2016-09" db="EMBL/GenBank/DDBJ databases">
        <authorList>
            <person name="Hebert L."/>
            <person name="Moumen B."/>
        </authorList>
    </citation>
    <scope>NUCLEOTIDE SEQUENCE [LARGE SCALE GENOMIC DNA]</scope>
    <source>
        <strain evidence="5">OVI</strain>
    </source>
</reference>
<evidence type="ECO:0000256" key="1">
    <source>
        <dbReference type="ARBA" id="ARBA00022441"/>
    </source>
</evidence>
<organism evidence="5 6">
    <name type="scientific">Trypanosoma equiperdum</name>
    <dbReference type="NCBI Taxonomy" id="5694"/>
    <lineage>
        <taxon>Eukaryota</taxon>
        <taxon>Discoba</taxon>
        <taxon>Euglenozoa</taxon>
        <taxon>Kinetoplastea</taxon>
        <taxon>Metakinetoplastina</taxon>
        <taxon>Trypanosomatida</taxon>
        <taxon>Trypanosomatidae</taxon>
        <taxon>Trypanosoma</taxon>
    </lineage>
</organism>
<dbReference type="SUPFAM" id="SSF54695">
    <property type="entry name" value="POZ domain"/>
    <property type="match status" value="1"/>
</dbReference>
<dbReference type="PANTHER" id="PTHR46093">
    <property type="entry name" value="ACYL-COA-BINDING DOMAIN-CONTAINING PROTEIN 5"/>
    <property type="match status" value="1"/>
</dbReference>
<dbReference type="Gene3D" id="3.30.710.10">
    <property type="entry name" value="Potassium Channel Kv1.1, Chain A"/>
    <property type="match status" value="1"/>
</dbReference>
<keyword evidence="2" id="KW-0677">Repeat</keyword>
<comment type="caution">
    <text evidence="5">The sequence shown here is derived from an EMBL/GenBank/DDBJ whole genome shotgun (WGS) entry which is preliminary data.</text>
</comment>
<dbReference type="InterPro" id="IPR011333">
    <property type="entry name" value="SKP1/BTB/POZ_sf"/>
</dbReference>